<gene>
    <name evidence="1" type="ORF">KIP89_17725</name>
</gene>
<reference evidence="1" key="1">
    <citation type="submission" date="2021-05" db="EMBL/GenBank/DDBJ databases">
        <authorList>
            <person name="Sun Q."/>
            <person name="Inoue M."/>
        </authorList>
    </citation>
    <scope>NUCLEOTIDE SEQUENCE</scope>
    <source>
        <strain evidence="1">VKM B-3255</strain>
    </source>
</reference>
<accession>A0ABS5RDF4</accession>
<dbReference type="EMBL" id="JAHCQH010000021">
    <property type="protein sequence ID" value="MBS9478951.1"/>
    <property type="molecule type" value="Genomic_DNA"/>
</dbReference>
<dbReference type="RefSeq" id="WP_213756908.1">
    <property type="nucleotide sequence ID" value="NZ_JAHCQH010000021.1"/>
</dbReference>
<evidence type="ECO:0000313" key="1">
    <source>
        <dbReference type="EMBL" id="MBS9478951.1"/>
    </source>
</evidence>
<comment type="caution">
    <text evidence="1">The sequence shown here is derived from an EMBL/GenBank/DDBJ whole genome shotgun (WGS) entry which is preliminary data.</text>
</comment>
<dbReference type="Proteomes" id="UP001166585">
    <property type="component" value="Unassembled WGS sequence"/>
</dbReference>
<evidence type="ECO:0000313" key="2">
    <source>
        <dbReference type="Proteomes" id="UP001166585"/>
    </source>
</evidence>
<protein>
    <submittedName>
        <fullName evidence="1">Uncharacterized protein</fullName>
    </submittedName>
</protein>
<proteinExistence type="predicted"/>
<name>A0ABS5RDF4_9HYPH</name>
<keyword evidence="2" id="KW-1185">Reference proteome</keyword>
<sequence>MCEDCFDDEETPPTAFSLEEIAAAARHIERDMAGAPVPAGAWDIYFGRTSGVLDLRRLDRIARSVEAARVLLALSRPGGHSRAAV</sequence>
<organism evidence="1 2">
    <name type="scientific">Ancylobacter radicis</name>
    <dbReference type="NCBI Taxonomy" id="2836179"/>
    <lineage>
        <taxon>Bacteria</taxon>
        <taxon>Pseudomonadati</taxon>
        <taxon>Pseudomonadota</taxon>
        <taxon>Alphaproteobacteria</taxon>
        <taxon>Hyphomicrobiales</taxon>
        <taxon>Xanthobacteraceae</taxon>
        <taxon>Ancylobacter</taxon>
    </lineage>
</organism>